<gene>
    <name evidence="2" type="ORF">LshimejAT787_1200630</name>
</gene>
<evidence type="ECO:0000313" key="3">
    <source>
        <dbReference type="Proteomes" id="UP001063166"/>
    </source>
</evidence>
<evidence type="ECO:0000313" key="2">
    <source>
        <dbReference type="EMBL" id="GLB42614.1"/>
    </source>
</evidence>
<accession>A0A9P3PW68</accession>
<feature type="region of interest" description="Disordered" evidence="1">
    <location>
        <begin position="115"/>
        <end position="135"/>
    </location>
</feature>
<sequence>MLASASAVPVNAGAILHGLLARQTDPLAGLPPSCKTSCSTVLTNIQARPLCLDYDFRSPAYSKQLIGLHCVECLVSSAPGDPTVAAAGQDVYNKFDEACSGTGIPSHTLFAPGASSTPGFTSATTSTGGPTTAPPITNTNAFPSTTSPIVQFTVTSIPDASPQTTTSAGTFGPPITANTATAVSAGTWRALAYGTAVGLLVGAVAGIV</sequence>
<dbReference type="OrthoDB" id="2564568at2759"/>
<reference evidence="2" key="1">
    <citation type="submission" date="2022-07" db="EMBL/GenBank/DDBJ databases">
        <title>The genome of Lyophyllum shimeji provides insight into the initial evolution of ectomycorrhizal fungal genome.</title>
        <authorList>
            <person name="Kobayashi Y."/>
            <person name="Shibata T."/>
            <person name="Hirakawa H."/>
            <person name="Shigenobu S."/>
            <person name="Nishiyama T."/>
            <person name="Yamada A."/>
            <person name="Hasebe M."/>
            <person name="Kawaguchi M."/>
        </authorList>
    </citation>
    <scope>NUCLEOTIDE SEQUENCE</scope>
    <source>
        <strain evidence="2">AT787</strain>
    </source>
</reference>
<organism evidence="2 3">
    <name type="scientific">Lyophyllum shimeji</name>
    <name type="common">Hon-shimeji</name>
    <name type="synonym">Tricholoma shimeji</name>
    <dbReference type="NCBI Taxonomy" id="47721"/>
    <lineage>
        <taxon>Eukaryota</taxon>
        <taxon>Fungi</taxon>
        <taxon>Dikarya</taxon>
        <taxon>Basidiomycota</taxon>
        <taxon>Agaricomycotina</taxon>
        <taxon>Agaricomycetes</taxon>
        <taxon>Agaricomycetidae</taxon>
        <taxon>Agaricales</taxon>
        <taxon>Tricholomatineae</taxon>
        <taxon>Lyophyllaceae</taxon>
        <taxon>Lyophyllum</taxon>
    </lineage>
</organism>
<proteinExistence type="predicted"/>
<dbReference type="EMBL" id="BRPK01000012">
    <property type="protein sequence ID" value="GLB42614.1"/>
    <property type="molecule type" value="Genomic_DNA"/>
</dbReference>
<protein>
    <submittedName>
        <fullName evidence="2">Uncharacterized protein</fullName>
    </submittedName>
</protein>
<evidence type="ECO:0000256" key="1">
    <source>
        <dbReference type="SAM" id="MobiDB-lite"/>
    </source>
</evidence>
<comment type="caution">
    <text evidence="2">The sequence shown here is derived from an EMBL/GenBank/DDBJ whole genome shotgun (WGS) entry which is preliminary data.</text>
</comment>
<dbReference type="Proteomes" id="UP001063166">
    <property type="component" value="Unassembled WGS sequence"/>
</dbReference>
<dbReference type="AlphaFoldDB" id="A0A9P3PW68"/>
<keyword evidence="3" id="KW-1185">Reference proteome</keyword>
<name>A0A9P3PW68_LYOSH</name>